<comment type="caution">
    <text evidence="1">The sequence shown here is derived from an EMBL/GenBank/DDBJ whole genome shotgun (WGS) entry which is preliminary data.</text>
</comment>
<accession>A0A839Z539</accession>
<dbReference type="AlphaFoldDB" id="A0A839Z539"/>
<reference evidence="1 2" key="1">
    <citation type="submission" date="2020-08" db="EMBL/GenBank/DDBJ databases">
        <title>Genomic Encyclopedia of Type Strains, Phase IV (KMG-IV): sequencing the most valuable type-strain genomes for metagenomic binning, comparative biology and taxonomic classification.</title>
        <authorList>
            <person name="Goeker M."/>
        </authorList>
    </citation>
    <scope>NUCLEOTIDE SEQUENCE [LARGE SCALE GENOMIC DNA]</scope>
    <source>
        <strain evidence="1 2">DSM 5895</strain>
    </source>
</reference>
<gene>
    <name evidence="1" type="ORF">FHS55_000647</name>
</gene>
<dbReference type="EMBL" id="JACICD010000001">
    <property type="protein sequence ID" value="MBB3770061.1"/>
    <property type="molecule type" value="Genomic_DNA"/>
</dbReference>
<proteinExistence type="predicted"/>
<sequence length="33" mass="3221">MSLVTRFAAVCSVVAPASGGAPAGPVHLPSRVD</sequence>
<organism evidence="1 2">
    <name type="scientific">Ancylobacter tetraedralis</name>
    <dbReference type="NCBI Taxonomy" id="217068"/>
    <lineage>
        <taxon>Bacteria</taxon>
        <taxon>Pseudomonadati</taxon>
        <taxon>Pseudomonadota</taxon>
        <taxon>Alphaproteobacteria</taxon>
        <taxon>Hyphomicrobiales</taxon>
        <taxon>Xanthobacteraceae</taxon>
        <taxon>Ancylobacter</taxon>
    </lineage>
</organism>
<dbReference type="Proteomes" id="UP000533469">
    <property type="component" value="Unassembled WGS sequence"/>
</dbReference>
<keyword evidence="2" id="KW-1185">Reference proteome</keyword>
<evidence type="ECO:0000313" key="1">
    <source>
        <dbReference type="EMBL" id="MBB3770061.1"/>
    </source>
</evidence>
<evidence type="ECO:0000313" key="2">
    <source>
        <dbReference type="Proteomes" id="UP000533469"/>
    </source>
</evidence>
<protein>
    <submittedName>
        <fullName evidence="1">Uncharacterized protein</fullName>
    </submittedName>
</protein>
<name>A0A839Z539_9HYPH</name>